<dbReference type="GO" id="GO:0005634">
    <property type="term" value="C:nucleus"/>
    <property type="evidence" value="ECO:0007669"/>
    <property type="project" value="TreeGrafter"/>
</dbReference>
<dbReference type="PANTHER" id="PTHR13198:SF4">
    <property type="entry name" value="E3 UBIQUITIN-PROTEIN LIGASE RNF25"/>
    <property type="match status" value="1"/>
</dbReference>
<name>A0AAV2TPA1_CALDB</name>
<sequence>MCALHDELLLLGEVYPDECISHADPSGGVTVVVRITPGVGFNVNANKLIQFTLTIHCDSQYPLKPPKTSIDNVHGLKDSDVGELNQILQQLGEERKGSPVLFEIIDFCREFIASNVPTVSCTICLAGFDREEEAYVTPAFHYFHKVCIGKYLLQRELDYRQETSDLLAKDPYADVPALRFPCPVCQVEEIPYSDELVRCAAEA</sequence>
<dbReference type="AlphaFoldDB" id="A0AAV2TPA1"/>
<organism evidence="4 5">
    <name type="scientific">Calicophoron daubneyi</name>
    <name type="common">Rumen fluke</name>
    <name type="synonym">Paramphistomum daubneyi</name>
    <dbReference type="NCBI Taxonomy" id="300641"/>
    <lineage>
        <taxon>Eukaryota</taxon>
        <taxon>Metazoa</taxon>
        <taxon>Spiralia</taxon>
        <taxon>Lophotrochozoa</taxon>
        <taxon>Platyhelminthes</taxon>
        <taxon>Trematoda</taxon>
        <taxon>Digenea</taxon>
        <taxon>Plagiorchiida</taxon>
        <taxon>Pronocephalata</taxon>
        <taxon>Paramphistomoidea</taxon>
        <taxon>Paramphistomidae</taxon>
        <taxon>Calicophoron</taxon>
    </lineage>
</organism>
<keyword evidence="1" id="KW-0863">Zinc-finger</keyword>
<dbReference type="GO" id="GO:0008270">
    <property type="term" value="F:zinc ion binding"/>
    <property type="evidence" value="ECO:0007669"/>
    <property type="project" value="UniProtKB-KW"/>
</dbReference>
<keyword evidence="1" id="KW-0479">Metal-binding</keyword>
<dbReference type="InterPro" id="IPR006575">
    <property type="entry name" value="RWD_dom"/>
</dbReference>
<dbReference type="Pfam" id="PF05773">
    <property type="entry name" value="RWD"/>
    <property type="match status" value="1"/>
</dbReference>
<dbReference type="GO" id="GO:0016567">
    <property type="term" value="P:protein ubiquitination"/>
    <property type="evidence" value="ECO:0007669"/>
    <property type="project" value="TreeGrafter"/>
</dbReference>
<dbReference type="PROSITE" id="PS50908">
    <property type="entry name" value="RWD"/>
    <property type="match status" value="1"/>
</dbReference>
<evidence type="ECO:0000313" key="5">
    <source>
        <dbReference type="Proteomes" id="UP001497525"/>
    </source>
</evidence>
<dbReference type="InterPro" id="IPR013083">
    <property type="entry name" value="Znf_RING/FYVE/PHD"/>
</dbReference>
<reference evidence="4" key="1">
    <citation type="submission" date="2024-06" db="EMBL/GenBank/DDBJ databases">
        <authorList>
            <person name="Liu X."/>
            <person name="Lenzi L."/>
            <person name="Haldenby T S."/>
            <person name="Uol C."/>
        </authorList>
    </citation>
    <scope>NUCLEOTIDE SEQUENCE</scope>
</reference>
<evidence type="ECO:0000313" key="4">
    <source>
        <dbReference type="EMBL" id="CAL5138316.1"/>
    </source>
</evidence>
<dbReference type="SUPFAM" id="SSF57850">
    <property type="entry name" value="RING/U-box"/>
    <property type="match status" value="1"/>
</dbReference>
<dbReference type="SUPFAM" id="SSF54495">
    <property type="entry name" value="UBC-like"/>
    <property type="match status" value="1"/>
</dbReference>
<dbReference type="SMART" id="SM00184">
    <property type="entry name" value="RING"/>
    <property type="match status" value="1"/>
</dbReference>
<feature type="domain" description="RWD" evidence="3">
    <location>
        <begin position="6"/>
        <end position="115"/>
    </location>
</feature>
<dbReference type="GO" id="GO:0061630">
    <property type="term" value="F:ubiquitin protein ligase activity"/>
    <property type="evidence" value="ECO:0007669"/>
    <property type="project" value="InterPro"/>
</dbReference>
<keyword evidence="2" id="KW-0862">Zinc</keyword>
<dbReference type="CDD" id="cd23818">
    <property type="entry name" value="RWD_RNF25"/>
    <property type="match status" value="1"/>
</dbReference>
<dbReference type="EMBL" id="CAXLJL010000489">
    <property type="protein sequence ID" value="CAL5138316.1"/>
    <property type="molecule type" value="Genomic_DNA"/>
</dbReference>
<evidence type="ECO:0000256" key="1">
    <source>
        <dbReference type="ARBA" id="ARBA00022771"/>
    </source>
</evidence>
<dbReference type="InterPro" id="IPR016135">
    <property type="entry name" value="UBQ-conjugating_enzyme/RWD"/>
</dbReference>
<dbReference type="InterPro" id="IPR001841">
    <property type="entry name" value="Znf_RING"/>
</dbReference>
<dbReference type="Gene3D" id="3.30.40.10">
    <property type="entry name" value="Zinc/RING finger domain, C3HC4 (zinc finger)"/>
    <property type="match status" value="1"/>
</dbReference>
<comment type="caution">
    <text evidence="4">The sequence shown here is derived from an EMBL/GenBank/DDBJ whole genome shotgun (WGS) entry which is preliminary data.</text>
</comment>
<dbReference type="SMART" id="SM00591">
    <property type="entry name" value="RWD"/>
    <property type="match status" value="1"/>
</dbReference>
<dbReference type="Proteomes" id="UP001497525">
    <property type="component" value="Unassembled WGS sequence"/>
</dbReference>
<dbReference type="InterPro" id="IPR039133">
    <property type="entry name" value="RNF25"/>
</dbReference>
<dbReference type="PANTHER" id="PTHR13198">
    <property type="entry name" value="RING FINGER PROTEIN 25"/>
    <property type="match status" value="1"/>
</dbReference>
<dbReference type="Gene3D" id="3.10.110.10">
    <property type="entry name" value="Ubiquitin Conjugating Enzyme"/>
    <property type="match status" value="1"/>
</dbReference>
<evidence type="ECO:0000256" key="2">
    <source>
        <dbReference type="ARBA" id="ARBA00022833"/>
    </source>
</evidence>
<accession>A0AAV2TPA1</accession>
<protein>
    <recommendedName>
        <fullName evidence="3">RWD domain-containing protein</fullName>
    </recommendedName>
</protein>
<proteinExistence type="predicted"/>
<evidence type="ECO:0000259" key="3">
    <source>
        <dbReference type="PROSITE" id="PS50908"/>
    </source>
</evidence>
<gene>
    <name evidence="4" type="ORF">CDAUBV1_LOCUS12912</name>
</gene>